<comment type="caution">
    <text evidence="9">The sequence shown here is derived from an EMBL/GenBank/DDBJ whole genome shotgun (WGS) entry which is preliminary data.</text>
</comment>
<feature type="transmembrane region" description="Helical" evidence="7">
    <location>
        <begin position="213"/>
        <end position="235"/>
    </location>
</feature>
<feature type="transmembrane region" description="Helical" evidence="7">
    <location>
        <begin position="99"/>
        <end position="124"/>
    </location>
</feature>
<evidence type="ECO:0000256" key="2">
    <source>
        <dbReference type="ARBA" id="ARBA00022475"/>
    </source>
</evidence>
<dbReference type="PANTHER" id="PTHR33362">
    <property type="entry name" value="SIALIC ACID TRAP TRANSPORTER PERMEASE PROTEIN SIAT-RELATED"/>
    <property type="match status" value="1"/>
</dbReference>
<evidence type="ECO:0000313" key="10">
    <source>
        <dbReference type="Proteomes" id="UP001161409"/>
    </source>
</evidence>
<dbReference type="InterPro" id="IPR004681">
    <property type="entry name" value="TRAP_DctM"/>
</dbReference>
<keyword evidence="10" id="KW-1185">Reference proteome</keyword>
<evidence type="ECO:0000256" key="3">
    <source>
        <dbReference type="ARBA" id="ARBA00022519"/>
    </source>
</evidence>
<dbReference type="PIRSF" id="PIRSF006066">
    <property type="entry name" value="HI0050"/>
    <property type="match status" value="1"/>
</dbReference>
<dbReference type="RefSeq" id="WP_169558930.1">
    <property type="nucleotide sequence ID" value="NZ_BSNF01000001.1"/>
</dbReference>
<keyword evidence="3 7" id="KW-0997">Cell inner membrane</keyword>
<keyword evidence="6 7" id="KW-0472">Membrane</keyword>
<proteinExistence type="inferred from homology"/>
<dbReference type="PANTHER" id="PTHR33362:SF2">
    <property type="entry name" value="TRAP TRANSPORTER LARGE PERMEASE PROTEIN"/>
    <property type="match status" value="1"/>
</dbReference>
<comment type="similarity">
    <text evidence="7">Belongs to the TRAP transporter large permease family.</text>
</comment>
<evidence type="ECO:0000256" key="4">
    <source>
        <dbReference type="ARBA" id="ARBA00022692"/>
    </source>
</evidence>
<feature type="transmembrane region" description="Helical" evidence="7">
    <location>
        <begin position="136"/>
        <end position="162"/>
    </location>
</feature>
<dbReference type="InterPro" id="IPR010656">
    <property type="entry name" value="DctM"/>
</dbReference>
<feature type="transmembrane region" description="Helical" evidence="7">
    <location>
        <begin position="241"/>
        <end position="259"/>
    </location>
</feature>
<feature type="transmembrane region" description="Helical" evidence="7">
    <location>
        <begin position="271"/>
        <end position="293"/>
    </location>
</feature>
<reference evidence="9" key="2">
    <citation type="submission" date="2023-01" db="EMBL/GenBank/DDBJ databases">
        <title>Draft genome sequence of Sneathiella chinensis strain NBRC 103408.</title>
        <authorList>
            <person name="Sun Q."/>
            <person name="Mori K."/>
        </authorList>
    </citation>
    <scope>NUCLEOTIDE SEQUENCE</scope>
    <source>
        <strain evidence="9">NBRC 103408</strain>
    </source>
</reference>
<protein>
    <recommendedName>
        <fullName evidence="7">TRAP transporter large permease protein</fullName>
    </recommendedName>
</protein>
<evidence type="ECO:0000256" key="6">
    <source>
        <dbReference type="ARBA" id="ARBA00023136"/>
    </source>
</evidence>
<feature type="transmembrane region" description="Helical" evidence="7">
    <location>
        <begin position="6"/>
        <end position="34"/>
    </location>
</feature>
<dbReference type="EMBL" id="BSNF01000001">
    <property type="protein sequence ID" value="GLQ04889.1"/>
    <property type="molecule type" value="Genomic_DNA"/>
</dbReference>
<feature type="domain" description="TRAP C4-dicarboxylate transport system permease DctM subunit" evidence="8">
    <location>
        <begin position="8"/>
        <end position="415"/>
    </location>
</feature>
<comment type="subunit">
    <text evidence="7">The complex comprises the extracytoplasmic solute receptor protein and the two transmembrane proteins.</text>
</comment>
<comment type="function">
    <text evidence="7">Part of the tripartite ATP-independent periplasmic (TRAP) transport system.</text>
</comment>
<feature type="transmembrane region" description="Helical" evidence="7">
    <location>
        <begin position="392"/>
        <end position="413"/>
    </location>
</feature>
<dbReference type="Proteomes" id="UP001161409">
    <property type="component" value="Unassembled WGS sequence"/>
</dbReference>
<keyword evidence="4 7" id="KW-0812">Transmembrane</keyword>
<evidence type="ECO:0000256" key="5">
    <source>
        <dbReference type="ARBA" id="ARBA00022989"/>
    </source>
</evidence>
<keyword evidence="7" id="KW-0813">Transport</keyword>
<keyword evidence="2" id="KW-1003">Cell membrane</keyword>
<reference evidence="9" key="1">
    <citation type="journal article" date="2014" name="Int. J. Syst. Evol. Microbiol.">
        <title>Complete genome of a new Firmicutes species belonging to the dominant human colonic microbiota ('Ruminococcus bicirculans') reveals two chromosomes and a selective capacity to utilize plant glucans.</title>
        <authorList>
            <consortium name="NISC Comparative Sequencing Program"/>
            <person name="Wegmann U."/>
            <person name="Louis P."/>
            <person name="Goesmann A."/>
            <person name="Henrissat B."/>
            <person name="Duncan S.H."/>
            <person name="Flint H.J."/>
        </authorList>
    </citation>
    <scope>NUCLEOTIDE SEQUENCE</scope>
    <source>
        <strain evidence="9">NBRC 103408</strain>
    </source>
</reference>
<dbReference type="Pfam" id="PF06808">
    <property type="entry name" value="DctM"/>
    <property type="match status" value="1"/>
</dbReference>
<sequence>MHVLAVTIFFILALFGGAAIAYLIGSTAVLGFVATDNIRYLAALPQRVLSQLDMFAFMAMPLFILAGELMNRGGIAQALVNFSLSLLGRFKGGLGHVNILTSVFFAGISGSATADASALGNTLVPVMESKGYKRDYAAAITAASSIIGPIIPPSIILIFYGALMNTSVTALFAAGVVPGLLLAGVLIVINTVQAHRLGHPGGKEAERPRVLPSFWHALPSLSLPVIILSGILFGFMTPAEAAGLAVLAAYLVGRYYGGLPLRDVWEAMHRTAALTGAIFVILVAIATLGYLASIEQIPQKLAAQITELGLSKTGYLLVLNVLFLLAGMIMDVKAALALMGPLLIPPALALGVDPTHMGIIVGFNLTIGLLTPPLGGVLLILSTVTKINYWQLVRAVLPFLLAELLLLAALILVPDISLALPEALGLISR</sequence>
<dbReference type="NCBIfam" id="TIGR00786">
    <property type="entry name" value="dctM"/>
    <property type="match status" value="1"/>
</dbReference>
<keyword evidence="5 7" id="KW-1133">Transmembrane helix</keyword>
<evidence type="ECO:0000256" key="1">
    <source>
        <dbReference type="ARBA" id="ARBA00004429"/>
    </source>
</evidence>
<feature type="transmembrane region" description="Helical" evidence="7">
    <location>
        <begin position="168"/>
        <end position="192"/>
    </location>
</feature>
<comment type="subcellular location">
    <subcellularLocation>
        <location evidence="1 7">Cell inner membrane</location>
        <topology evidence="1 7">Multi-pass membrane protein</topology>
    </subcellularLocation>
</comment>
<evidence type="ECO:0000259" key="8">
    <source>
        <dbReference type="Pfam" id="PF06808"/>
    </source>
</evidence>
<evidence type="ECO:0000313" key="9">
    <source>
        <dbReference type="EMBL" id="GLQ04889.1"/>
    </source>
</evidence>
<evidence type="ECO:0000256" key="7">
    <source>
        <dbReference type="RuleBase" id="RU369079"/>
    </source>
</evidence>
<accession>A0ABQ5TZ53</accession>
<name>A0ABQ5TZ53_9PROT</name>
<feature type="transmembrane region" description="Helical" evidence="7">
    <location>
        <begin position="55"/>
        <end position="79"/>
    </location>
</feature>
<organism evidence="9 10">
    <name type="scientific">Sneathiella chinensis</name>
    <dbReference type="NCBI Taxonomy" id="349750"/>
    <lineage>
        <taxon>Bacteria</taxon>
        <taxon>Pseudomonadati</taxon>
        <taxon>Pseudomonadota</taxon>
        <taxon>Alphaproteobacteria</taxon>
        <taxon>Sneathiellales</taxon>
        <taxon>Sneathiellaceae</taxon>
        <taxon>Sneathiella</taxon>
    </lineage>
</organism>
<feature type="transmembrane region" description="Helical" evidence="7">
    <location>
        <begin position="358"/>
        <end position="380"/>
    </location>
</feature>
<feature type="transmembrane region" description="Helical" evidence="7">
    <location>
        <begin position="313"/>
        <end position="330"/>
    </location>
</feature>
<gene>
    <name evidence="9" type="ORF">GCM10007924_01100</name>
</gene>